<dbReference type="OrthoDB" id="69641at2759"/>
<feature type="compositionally biased region" description="Basic and acidic residues" evidence="2">
    <location>
        <begin position="7"/>
        <end position="25"/>
    </location>
</feature>
<feature type="compositionally biased region" description="Basic residues" evidence="2">
    <location>
        <begin position="111"/>
        <end position="130"/>
    </location>
</feature>
<dbReference type="STRING" id="215250.A0A316Z220"/>
<dbReference type="InParanoid" id="A0A316Z220"/>
<feature type="region of interest" description="Disordered" evidence="2">
    <location>
        <begin position="411"/>
        <end position="437"/>
    </location>
</feature>
<feature type="compositionally biased region" description="Acidic residues" evidence="2">
    <location>
        <begin position="40"/>
        <end position="58"/>
    </location>
</feature>
<sequence>MATLRRSVRESARKKQEQQTKVKLEDGEEEEEGEGQRWSDDEESLEEEEEEDDFDSDRDEWKPEKRRRKAGRGRAREEDGEDEEEEDDDVGMEDEGEEDVLRELEDVVGSTKKRKRPTTATKVKKIKVKIGGKPAEQRAARDEDEDEEVMRQAEEAYAAQQEAEEQEEAREEAKRLWDEARARKAARENPSDGSTAAAVSASPKPADAGAARAAPEKRSLDSWLGVEAPAWPTTTPEAMVNDRDSLFVGYVYALESSSASQLSRLLSHLARTVHPQSIPTERLPSAVRHLAATRRGSTHDMHAWRCLALKRGRNGLGGPEDFGLEEGQEDDGEKHGGREIAKAIKELGATDVLVVVSRWYGGTMLGPVRFQHIYKCAHAALSRYLLDEALAPMREQLKGLDAAIADLRARLGTSSSQQQQQQQQPPASNSSSSTAYADLDPGKAARLISARTKTIELLEKRLAAAR</sequence>
<proteinExistence type="inferred from homology"/>
<dbReference type="GO" id="GO:0140469">
    <property type="term" value="P:GCN2-mediated signaling"/>
    <property type="evidence" value="ECO:0007669"/>
    <property type="project" value="TreeGrafter"/>
</dbReference>
<dbReference type="GeneID" id="37045790"/>
<keyword evidence="5" id="KW-1185">Reference proteome</keyword>
<organism evidence="4 5">
    <name type="scientific">Acaromyces ingoldii</name>
    <dbReference type="NCBI Taxonomy" id="215250"/>
    <lineage>
        <taxon>Eukaryota</taxon>
        <taxon>Fungi</taxon>
        <taxon>Dikarya</taxon>
        <taxon>Basidiomycota</taxon>
        <taxon>Ustilaginomycotina</taxon>
        <taxon>Exobasidiomycetes</taxon>
        <taxon>Exobasidiales</taxon>
        <taxon>Cryptobasidiaceae</taxon>
        <taxon>Acaromyces</taxon>
    </lineage>
</organism>
<dbReference type="InterPro" id="IPR023582">
    <property type="entry name" value="Impact"/>
</dbReference>
<dbReference type="GO" id="GO:0005737">
    <property type="term" value="C:cytoplasm"/>
    <property type="evidence" value="ECO:0007669"/>
    <property type="project" value="TreeGrafter"/>
</dbReference>
<dbReference type="EMBL" id="KZ819634">
    <property type="protein sequence ID" value="PWN94235.1"/>
    <property type="molecule type" value="Genomic_DNA"/>
</dbReference>
<evidence type="ECO:0000259" key="3">
    <source>
        <dbReference type="Pfam" id="PF01205"/>
    </source>
</evidence>
<gene>
    <name evidence="4" type="ORF">FA10DRAFT_283830</name>
</gene>
<dbReference type="SUPFAM" id="SSF54211">
    <property type="entry name" value="Ribosomal protein S5 domain 2-like"/>
    <property type="match status" value="1"/>
</dbReference>
<name>A0A316Z220_9BASI</name>
<feature type="domain" description="Impact N-terminal" evidence="3">
    <location>
        <begin position="281"/>
        <end position="381"/>
    </location>
</feature>
<dbReference type="PANTHER" id="PTHR16301:SF25">
    <property type="entry name" value="PROTEIN IMPACT"/>
    <property type="match status" value="1"/>
</dbReference>
<comment type="similarity">
    <text evidence="1">Belongs to the IMPACT family.</text>
</comment>
<protein>
    <recommendedName>
        <fullName evidence="3">Impact N-terminal domain-containing protein</fullName>
    </recommendedName>
</protein>
<dbReference type="RefSeq" id="XP_025381433.1">
    <property type="nucleotide sequence ID" value="XM_025523874.1"/>
</dbReference>
<feature type="region of interest" description="Disordered" evidence="2">
    <location>
        <begin position="1"/>
        <end position="219"/>
    </location>
</feature>
<dbReference type="AlphaFoldDB" id="A0A316Z220"/>
<dbReference type="InterPro" id="IPR036956">
    <property type="entry name" value="Impact_N_sf"/>
</dbReference>
<evidence type="ECO:0000256" key="2">
    <source>
        <dbReference type="SAM" id="MobiDB-lite"/>
    </source>
</evidence>
<reference evidence="4" key="1">
    <citation type="journal article" date="2018" name="Mol. Biol. Evol.">
        <title>Broad Genomic Sampling Reveals a Smut Pathogenic Ancestry of the Fungal Clade Ustilaginomycotina.</title>
        <authorList>
            <person name="Kijpornyongpan T."/>
            <person name="Mondo S.J."/>
            <person name="Barry K."/>
            <person name="Sandor L."/>
            <person name="Lee J."/>
            <person name="Lipzen A."/>
            <person name="Pangilinan J."/>
            <person name="LaButti K."/>
            <person name="Hainaut M."/>
            <person name="Henrissat B."/>
            <person name="Grigoriev I.V."/>
            <person name="Spatafora J.W."/>
            <person name="Aime M.C."/>
        </authorList>
    </citation>
    <scope>NUCLEOTIDE SEQUENCE [LARGE SCALE GENOMIC DNA]</scope>
    <source>
        <strain evidence="4">MCA 4198</strain>
    </source>
</reference>
<accession>A0A316Z220</accession>
<evidence type="ECO:0000256" key="1">
    <source>
        <dbReference type="ARBA" id="ARBA00007665"/>
    </source>
</evidence>
<evidence type="ECO:0000313" key="5">
    <source>
        <dbReference type="Proteomes" id="UP000245768"/>
    </source>
</evidence>
<dbReference type="GO" id="GO:0006446">
    <property type="term" value="P:regulation of translational initiation"/>
    <property type="evidence" value="ECO:0007669"/>
    <property type="project" value="TreeGrafter"/>
</dbReference>
<feature type="compositionally biased region" description="Acidic residues" evidence="2">
    <location>
        <begin position="78"/>
        <end position="98"/>
    </location>
</feature>
<feature type="compositionally biased region" description="Low complexity" evidence="2">
    <location>
        <begin position="411"/>
        <end position="433"/>
    </location>
</feature>
<dbReference type="PANTHER" id="PTHR16301">
    <property type="entry name" value="IMPACT-RELATED"/>
    <property type="match status" value="1"/>
</dbReference>
<dbReference type="Gene3D" id="3.30.230.30">
    <property type="entry name" value="Impact, N-terminal domain"/>
    <property type="match status" value="1"/>
</dbReference>
<dbReference type="InterPro" id="IPR001498">
    <property type="entry name" value="Impact_N"/>
</dbReference>
<dbReference type="Proteomes" id="UP000245768">
    <property type="component" value="Unassembled WGS sequence"/>
</dbReference>
<dbReference type="InterPro" id="IPR020568">
    <property type="entry name" value="Ribosomal_Su5_D2-typ_SF"/>
</dbReference>
<feature type="compositionally biased region" description="Basic residues" evidence="2">
    <location>
        <begin position="64"/>
        <end position="73"/>
    </location>
</feature>
<feature type="compositionally biased region" description="Basic and acidic residues" evidence="2">
    <location>
        <begin position="171"/>
        <end position="190"/>
    </location>
</feature>
<feature type="compositionally biased region" description="Low complexity" evidence="2">
    <location>
        <begin position="201"/>
        <end position="213"/>
    </location>
</feature>
<dbReference type="Pfam" id="PF01205">
    <property type="entry name" value="Impact_N"/>
    <property type="match status" value="1"/>
</dbReference>
<evidence type="ECO:0000313" key="4">
    <source>
        <dbReference type="EMBL" id="PWN94235.1"/>
    </source>
</evidence>